<dbReference type="GO" id="GO:0016020">
    <property type="term" value="C:membrane"/>
    <property type="evidence" value="ECO:0007669"/>
    <property type="project" value="UniProtKB-SubCell"/>
</dbReference>
<evidence type="ECO:0000256" key="9">
    <source>
        <dbReference type="SAM" id="Phobius"/>
    </source>
</evidence>
<evidence type="ECO:0000256" key="1">
    <source>
        <dbReference type="ARBA" id="ARBA00004141"/>
    </source>
</evidence>
<keyword evidence="6 8" id="KW-0408">Iron</keyword>
<dbReference type="InterPro" id="IPR000701">
    <property type="entry name" value="SuccDH_FuR_B_TM-su"/>
</dbReference>
<sequence length="117" mass="12867">MVSGFHRISGCVMAGTLLFGGVGFALLPFNFTQFVEYIRSWNLHPVITSVFKFIIAYPIAFHTLNGIRFIGFDMAKGVDNIGQIYKGGYLVLALAAIIAAYAVFNAWPTNKEAQRTA</sequence>
<comment type="subcellular location">
    <subcellularLocation>
        <location evidence="1">Membrane</location>
        <topology evidence="1">Multi-pass membrane protein</topology>
    </subcellularLocation>
</comment>
<dbReference type="InterPro" id="IPR034804">
    <property type="entry name" value="SQR/QFR_C/D"/>
</dbReference>
<gene>
    <name evidence="10" type="ORF">OESDEN_14525</name>
</gene>
<dbReference type="CDD" id="cd03499">
    <property type="entry name" value="SQR_TypeC_SdhC"/>
    <property type="match status" value="1"/>
</dbReference>
<organism evidence="10 11">
    <name type="scientific">Oesophagostomum dentatum</name>
    <name type="common">Nodular worm</name>
    <dbReference type="NCBI Taxonomy" id="61180"/>
    <lineage>
        <taxon>Eukaryota</taxon>
        <taxon>Metazoa</taxon>
        <taxon>Ecdysozoa</taxon>
        <taxon>Nematoda</taxon>
        <taxon>Chromadorea</taxon>
        <taxon>Rhabditida</taxon>
        <taxon>Rhabditina</taxon>
        <taxon>Rhabditomorpha</taxon>
        <taxon>Strongyloidea</taxon>
        <taxon>Strongylidae</taxon>
        <taxon>Oesophagostomum</taxon>
    </lineage>
</organism>
<dbReference type="InterPro" id="IPR014314">
    <property type="entry name" value="Succ_DH_cytb556"/>
</dbReference>
<dbReference type="PROSITE" id="PS01001">
    <property type="entry name" value="SDH_CYT_2"/>
    <property type="match status" value="1"/>
</dbReference>
<proteinExistence type="predicted"/>
<dbReference type="GO" id="GO:0006099">
    <property type="term" value="P:tricarboxylic acid cycle"/>
    <property type="evidence" value="ECO:0007669"/>
    <property type="project" value="InterPro"/>
</dbReference>
<dbReference type="Proteomes" id="UP000053660">
    <property type="component" value="Unassembled WGS sequence"/>
</dbReference>
<dbReference type="GO" id="GO:0005739">
    <property type="term" value="C:mitochondrion"/>
    <property type="evidence" value="ECO:0007669"/>
    <property type="project" value="GOC"/>
</dbReference>
<dbReference type="PANTHER" id="PTHR10978">
    <property type="entry name" value="SUCCINATE DEHYDROGENASE CYTOCHROME B560 SUBUNIT"/>
    <property type="match status" value="1"/>
</dbReference>
<dbReference type="GO" id="GO:0006121">
    <property type="term" value="P:mitochondrial electron transport, succinate to ubiquinone"/>
    <property type="evidence" value="ECO:0007669"/>
    <property type="project" value="TreeGrafter"/>
</dbReference>
<name>A0A0B1SPD3_OESDE</name>
<evidence type="ECO:0000256" key="2">
    <source>
        <dbReference type="ARBA" id="ARBA00022617"/>
    </source>
</evidence>
<feature type="transmembrane region" description="Helical" evidence="9">
    <location>
        <begin position="12"/>
        <end position="31"/>
    </location>
</feature>
<feature type="transmembrane region" description="Helical" evidence="9">
    <location>
        <begin position="88"/>
        <end position="107"/>
    </location>
</feature>
<keyword evidence="7 9" id="KW-0472">Membrane</keyword>
<dbReference type="Gene3D" id="1.20.1300.10">
    <property type="entry name" value="Fumarate reductase/succinate dehydrogenase, transmembrane subunit"/>
    <property type="match status" value="1"/>
</dbReference>
<keyword evidence="3 9" id="KW-0812">Transmembrane</keyword>
<accession>A0A0B1SPD3</accession>
<dbReference type="PANTHER" id="PTHR10978:SF5">
    <property type="entry name" value="SUCCINATE DEHYDROGENASE CYTOCHROME B560 SUBUNIT, MITOCHONDRIAL"/>
    <property type="match status" value="1"/>
</dbReference>
<dbReference type="SUPFAM" id="SSF81343">
    <property type="entry name" value="Fumarate reductase respiratory complex transmembrane subunits"/>
    <property type="match status" value="1"/>
</dbReference>
<feature type="transmembrane region" description="Helical" evidence="9">
    <location>
        <begin position="43"/>
        <end position="67"/>
    </location>
</feature>
<keyword evidence="11" id="KW-1185">Reference proteome</keyword>
<keyword evidence="4 8" id="KW-0479">Metal-binding</keyword>
<evidence type="ECO:0000256" key="7">
    <source>
        <dbReference type="ARBA" id="ARBA00023136"/>
    </source>
</evidence>
<dbReference type="AlphaFoldDB" id="A0A0B1SPD3"/>
<evidence type="ECO:0000256" key="4">
    <source>
        <dbReference type="ARBA" id="ARBA00022723"/>
    </source>
</evidence>
<dbReference type="InterPro" id="IPR018495">
    <property type="entry name" value="Succ_DH_cyt_bsu_CS"/>
</dbReference>
<protein>
    <submittedName>
        <fullName evidence="10">Succinate dehydrogenase cytochrome b subunit</fullName>
    </submittedName>
</protein>
<evidence type="ECO:0000256" key="3">
    <source>
        <dbReference type="ARBA" id="ARBA00022692"/>
    </source>
</evidence>
<dbReference type="PIRSF" id="PIRSF000178">
    <property type="entry name" value="SDH_cyt_b560"/>
    <property type="match status" value="1"/>
</dbReference>
<evidence type="ECO:0000256" key="6">
    <source>
        <dbReference type="ARBA" id="ARBA00023004"/>
    </source>
</evidence>
<evidence type="ECO:0000313" key="11">
    <source>
        <dbReference type="Proteomes" id="UP000053660"/>
    </source>
</evidence>
<evidence type="ECO:0000313" key="10">
    <source>
        <dbReference type="EMBL" id="KHJ85741.1"/>
    </source>
</evidence>
<dbReference type="Pfam" id="PF01127">
    <property type="entry name" value="Sdh_cyt"/>
    <property type="match status" value="1"/>
</dbReference>
<comment type="cofactor">
    <cofactor evidence="8">
        <name>heme</name>
        <dbReference type="ChEBI" id="CHEBI:30413"/>
    </cofactor>
    <text evidence="8">The heme is bound between the two transmembrane subunits.</text>
</comment>
<feature type="binding site" description="axial binding residue" evidence="8">
    <location>
        <position position="62"/>
    </location>
    <ligand>
        <name>heme</name>
        <dbReference type="ChEBI" id="CHEBI:30413"/>
        <note>ligand shared with second transmembrane subunit</note>
    </ligand>
    <ligandPart>
        <name>Fe</name>
        <dbReference type="ChEBI" id="CHEBI:18248"/>
    </ligandPart>
</feature>
<evidence type="ECO:0000256" key="5">
    <source>
        <dbReference type="ARBA" id="ARBA00022989"/>
    </source>
</evidence>
<dbReference type="EMBL" id="KN562742">
    <property type="protein sequence ID" value="KHJ85741.1"/>
    <property type="molecule type" value="Genomic_DNA"/>
</dbReference>
<keyword evidence="2 8" id="KW-0349">Heme</keyword>
<dbReference type="GO" id="GO:0046872">
    <property type="term" value="F:metal ion binding"/>
    <property type="evidence" value="ECO:0007669"/>
    <property type="project" value="UniProtKB-KW"/>
</dbReference>
<keyword evidence="5 9" id="KW-1133">Transmembrane helix</keyword>
<dbReference type="OrthoDB" id="588261at2759"/>
<dbReference type="GO" id="GO:0009055">
    <property type="term" value="F:electron transfer activity"/>
    <property type="evidence" value="ECO:0007669"/>
    <property type="project" value="InterPro"/>
</dbReference>
<evidence type="ECO:0000256" key="8">
    <source>
        <dbReference type="PIRSR" id="PIRSR000178-1"/>
    </source>
</evidence>
<reference evidence="10 11" key="1">
    <citation type="submission" date="2014-03" db="EMBL/GenBank/DDBJ databases">
        <title>Draft genome of the hookworm Oesophagostomum dentatum.</title>
        <authorList>
            <person name="Mitreva M."/>
        </authorList>
    </citation>
    <scope>NUCLEOTIDE SEQUENCE [LARGE SCALE GENOMIC DNA]</scope>
    <source>
        <strain evidence="10 11">OD-Hann</strain>
    </source>
</reference>